<gene>
    <name evidence="1" type="ORF">HYFRA_00001088</name>
</gene>
<proteinExistence type="predicted"/>
<evidence type="ECO:0008006" key="3">
    <source>
        <dbReference type="Google" id="ProtNLM"/>
    </source>
</evidence>
<reference evidence="1" key="1">
    <citation type="submission" date="2021-07" db="EMBL/GenBank/DDBJ databases">
        <authorList>
            <person name="Durling M."/>
        </authorList>
    </citation>
    <scope>NUCLEOTIDE SEQUENCE</scope>
</reference>
<name>A0A9N9PSA7_9HELO</name>
<dbReference type="Proteomes" id="UP000696280">
    <property type="component" value="Unassembled WGS sequence"/>
</dbReference>
<evidence type="ECO:0000313" key="1">
    <source>
        <dbReference type="EMBL" id="CAG8952342.1"/>
    </source>
</evidence>
<keyword evidence="2" id="KW-1185">Reference proteome</keyword>
<dbReference type="EMBL" id="CAJVRL010000045">
    <property type="protein sequence ID" value="CAG8952342.1"/>
    <property type="molecule type" value="Genomic_DNA"/>
</dbReference>
<sequence>MLEAVAAVGLAGNVVQLIQFSYDLINKVVEIRRGGNSPPLLELKHIVTLSIQQIKAIKIQFTCCAGRKQSLDDKAVLDLVRDCETAGNELQNYVDALLKMPKHPSWRQSTRQAIKIQLNQQKLDKFVEQIKSLSQTLSLQVCMALQKTVDKNNLTTNVKLDSLQGDVQSIVLQLQDHPAFDYQRLSHVVRRYLQ</sequence>
<dbReference type="AlphaFoldDB" id="A0A9N9PSA7"/>
<evidence type="ECO:0000313" key="2">
    <source>
        <dbReference type="Proteomes" id="UP000696280"/>
    </source>
</evidence>
<dbReference type="OrthoDB" id="10515341at2759"/>
<comment type="caution">
    <text evidence="1">The sequence shown here is derived from an EMBL/GenBank/DDBJ whole genome shotgun (WGS) entry which is preliminary data.</text>
</comment>
<organism evidence="1 2">
    <name type="scientific">Hymenoscyphus fraxineus</name>
    <dbReference type="NCBI Taxonomy" id="746836"/>
    <lineage>
        <taxon>Eukaryota</taxon>
        <taxon>Fungi</taxon>
        <taxon>Dikarya</taxon>
        <taxon>Ascomycota</taxon>
        <taxon>Pezizomycotina</taxon>
        <taxon>Leotiomycetes</taxon>
        <taxon>Helotiales</taxon>
        <taxon>Helotiaceae</taxon>
        <taxon>Hymenoscyphus</taxon>
    </lineage>
</organism>
<protein>
    <recommendedName>
        <fullName evidence="3">NACHT-NTPase and P-loop NTPases N-terminal domain-containing protein</fullName>
    </recommendedName>
</protein>
<accession>A0A9N9PSA7</accession>